<sequence length="270" mass="30401">MKTALVSQDRNPYQVMDILDDELIKAELEHRIVDTWVYSFSSGGTLQTGLSKVGVDACCTEMAKAGNVIREGEVKFQRDPTDPEYILFQGSAKRFAITHEGKEIEMESVNGTKRQWTKMKKKDGKVVDNPFWFETGAMKALRNARARLIPEEIRTKIISLAKQKGKVKDIDGKKTTSTSSKSKTPKARTEAQRKKMYAMTMAKGINTEETSDFLSWLKTKGETIDVDGKEVVTMEAASDIFDNFDAYFSEFSVSILGSEQEDIPMFEEGE</sequence>
<proteinExistence type="predicted"/>
<reference evidence="2" key="1">
    <citation type="submission" date="2020-03" db="EMBL/GenBank/DDBJ databases">
        <title>The deep terrestrial virosphere.</title>
        <authorList>
            <person name="Holmfeldt K."/>
            <person name="Nilsson E."/>
            <person name="Simone D."/>
            <person name="Lopez-Fernandez M."/>
            <person name="Wu X."/>
            <person name="de Brujin I."/>
            <person name="Lundin D."/>
            <person name="Andersson A."/>
            <person name="Bertilsson S."/>
            <person name="Dopson M."/>
        </authorList>
    </citation>
    <scope>NUCLEOTIDE SEQUENCE</scope>
    <source>
        <strain evidence="2">TM448B04465</strain>
    </source>
</reference>
<dbReference type="AlphaFoldDB" id="A0A6M3XZI6"/>
<name>A0A6M3XZI6_9ZZZZ</name>
<dbReference type="EMBL" id="MT145080">
    <property type="protein sequence ID" value="QJI03347.1"/>
    <property type="molecule type" value="Genomic_DNA"/>
</dbReference>
<evidence type="ECO:0000256" key="1">
    <source>
        <dbReference type="SAM" id="MobiDB-lite"/>
    </source>
</evidence>
<protein>
    <submittedName>
        <fullName evidence="2">Uncharacterized protein</fullName>
    </submittedName>
</protein>
<feature type="region of interest" description="Disordered" evidence="1">
    <location>
        <begin position="169"/>
        <end position="192"/>
    </location>
</feature>
<organism evidence="2">
    <name type="scientific">viral metagenome</name>
    <dbReference type="NCBI Taxonomy" id="1070528"/>
    <lineage>
        <taxon>unclassified sequences</taxon>
        <taxon>metagenomes</taxon>
        <taxon>organismal metagenomes</taxon>
    </lineage>
</organism>
<accession>A0A6M3XZI6</accession>
<gene>
    <name evidence="2" type="ORF">TM448B04465_0003</name>
</gene>
<evidence type="ECO:0000313" key="2">
    <source>
        <dbReference type="EMBL" id="QJI03347.1"/>
    </source>
</evidence>